<proteinExistence type="predicted"/>
<accession>A0ABU3PXH4</accession>
<dbReference type="InterPro" id="IPR002818">
    <property type="entry name" value="DJ-1/PfpI"/>
</dbReference>
<dbReference type="Proteomes" id="UP001268542">
    <property type="component" value="Unassembled WGS sequence"/>
</dbReference>
<dbReference type="InterPro" id="IPR017283">
    <property type="entry name" value="HchA"/>
</dbReference>
<gene>
    <name evidence="8" type="primary">hchA</name>
    <name evidence="8" type="ORF">RDV89_10390</name>
</gene>
<dbReference type="Pfam" id="PF01965">
    <property type="entry name" value="DJ-1_PfpI"/>
    <property type="match status" value="1"/>
</dbReference>
<name>A0ABU3PXH4_9ACTN</name>
<evidence type="ECO:0000256" key="6">
    <source>
        <dbReference type="SAM" id="MobiDB-lite"/>
    </source>
</evidence>
<evidence type="ECO:0000256" key="5">
    <source>
        <dbReference type="ARBA" id="ARBA00023204"/>
    </source>
</evidence>
<protein>
    <submittedName>
        <fullName evidence="8">Protein deglycase HchA</fullName>
        <ecNumber evidence="8">3.5.1.124</ecNumber>
    </submittedName>
</protein>
<evidence type="ECO:0000256" key="1">
    <source>
        <dbReference type="ARBA" id="ARBA00022490"/>
    </source>
</evidence>
<dbReference type="InterPro" id="IPR050325">
    <property type="entry name" value="Prot/Nucl_acid_deglycase"/>
</dbReference>
<evidence type="ECO:0000256" key="2">
    <source>
        <dbReference type="ARBA" id="ARBA00022763"/>
    </source>
</evidence>
<keyword evidence="5" id="KW-0234">DNA repair</keyword>
<comment type="caution">
    <text evidence="8">The sequence shown here is derived from an EMBL/GenBank/DDBJ whole genome shotgun (WGS) entry which is preliminary data.</text>
</comment>
<dbReference type="PIRSF" id="PIRSF037798">
    <property type="entry name" value="Chaperone_HchA"/>
    <property type="match status" value="1"/>
</dbReference>
<dbReference type="GO" id="GO:0036524">
    <property type="term" value="F:protein deglycase activity"/>
    <property type="evidence" value="ECO:0007669"/>
    <property type="project" value="UniProtKB-EC"/>
</dbReference>
<feature type="region of interest" description="Disordered" evidence="6">
    <location>
        <begin position="1"/>
        <end position="42"/>
    </location>
</feature>
<dbReference type="PANTHER" id="PTHR48094">
    <property type="entry name" value="PROTEIN/NUCLEIC ACID DEGLYCASE DJ-1-RELATED"/>
    <property type="match status" value="1"/>
</dbReference>
<evidence type="ECO:0000259" key="7">
    <source>
        <dbReference type="Pfam" id="PF01965"/>
    </source>
</evidence>
<keyword evidence="1" id="KW-0963">Cytoplasm</keyword>
<keyword evidence="2" id="KW-0227">DNA damage</keyword>
<feature type="compositionally biased region" description="Basic and acidic residues" evidence="6">
    <location>
        <begin position="1"/>
        <end position="16"/>
    </location>
</feature>
<dbReference type="EMBL" id="JAVYII010000004">
    <property type="protein sequence ID" value="MDT9593475.1"/>
    <property type="molecule type" value="Genomic_DNA"/>
</dbReference>
<evidence type="ECO:0000256" key="3">
    <source>
        <dbReference type="ARBA" id="ARBA00022801"/>
    </source>
</evidence>
<dbReference type="PANTHER" id="PTHR48094:SF20">
    <property type="entry name" value="PROTEIN_NUCLEIC ACID DEGLYCASE 1"/>
    <property type="match status" value="1"/>
</dbReference>
<dbReference type="SUPFAM" id="SSF52317">
    <property type="entry name" value="Class I glutamine amidotransferase-like"/>
    <property type="match status" value="1"/>
</dbReference>
<evidence type="ECO:0000313" key="9">
    <source>
        <dbReference type="Proteomes" id="UP001268542"/>
    </source>
</evidence>
<feature type="domain" description="DJ-1/PfpI" evidence="7">
    <location>
        <begin position="74"/>
        <end position="206"/>
    </location>
</feature>
<dbReference type="NCBIfam" id="NF003168">
    <property type="entry name" value="PRK04155.1"/>
    <property type="match status" value="1"/>
</dbReference>
<organism evidence="8 9">
    <name type="scientific">Nocardioides imazamoxiresistens</name>
    <dbReference type="NCBI Taxonomy" id="3231893"/>
    <lineage>
        <taxon>Bacteria</taxon>
        <taxon>Bacillati</taxon>
        <taxon>Actinomycetota</taxon>
        <taxon>Actinomycetes</taxon>
        <taxon>Propionibacteriales</taxon>
        <taxon>Nocardioidaceae</taxon>
        <taxon>Nocardioides</taxon>
    </lineage>
</organism>
<feature type="compositionally biased region" description="Basic and acidic residues" evidence="6">
    <location>
        <begin position="32"/>
        <end position="42"/>
    </location>
</feature>
<evidence type="ECO:0000256" key="4">
    <source>
        <dbReference type="ARBA" id="ARBA00023016"/>
    </source>
</evidence>
<sequence length="285" mass="30466">MADEKLPTPDPAEDRAYFPSPSSLEQYVPPRTDFDGADHEPVRGGPRKVLVIGTDERYLALQDGRYFSTGNHPVETLVPMLHLAAAGYTFDVATVSGNKMKFEHWAFPAEDEAVRGAYEADRDGFDAPLRLGDVVETLGPDSDYAAVFVPGGHGATIGGIPTSPAVRDTLAWALENDRLVITLCHGPAALLAATDDAGANRFAGYEVCVFPDALDTGANLDLGYLPGPMTWLVAERLAAAGVVVVNDDMSGRVHRDRQLLTGDSPLASNALGRLAVDTLRETYDA</sequence>
<dbReference type="Gene3D" id="3.40.50.880">
    <property type="match status" value="1"/>
</dbReference>
<dbReference type="EC" id="3.5.1.124" evidence="8"/>
<keyword evidence="9" id="KW-1185">Reference proteome</keyword>
<keyword evidence="4" id="KW-0346">Stress response</keyword>
<evidence type="ECO:0000313" key="8">
    <source>
        <dbReference type="EMBL" id="MDT9593475.1"/>
    </source>
</evidence>
<reference evidence="8 9" key="1">
    <citation type="submission" date="2023-08" db="EMBL/GenBank/DDBJ databases">
        <title>Nocardioides seae sp. nov., a bacterium isolated from a soil.</title>
        <authorList>
            <person name="Wang X."/>
        </authorList>
    </citation>
    <scope>NUCLEOTIDE SEQUENCE [LARGE SCALE GENOMIC DNA]</scope>
    <source>
        <strain evidence="8 9">YZH12</strain>
    </source>
</reference>
<keyword evidence="3 8" id="KW-0378">Hydrolase</keyword>
<dbReference type="RefSeq" id="WP_315732971.1">
    <property type="nucleotide sequence ID" value="NZ_JAVYII010000004.1"/>
</dbReference>
<dbReference type="InterPro" id="IPR029062">
    <property type="entry name" value="Class_I_gatase-like"/>
</dbReference>